<proteinExistence type="predicted"/>
<dbReference type="InterPro" id="IPR025345">
    <property type="entry name" value="DUF4249"/>
</dbReference>
<feature type="signal peptide" evidence="1">
    <location>
        <begin position="1"/>
        <end position="20"/>
    </location>
</feature>
<feature type="chain" id="PRO_5035257880" description="DUF4249 domain-containing protein" evidence="1">
    <location>
        <begin position="21"/>
        <end position="374"/>
    </location>
</feature>
<dbReference type="Proteomes" id="UP000598271">
    <property type="component" value="Unassembled WGS sequence"/>
</dbReference>
<protein>
    <recommendedName>
        <fullName evidence="4">DUF4249 domain-containing protein</fullName>
    </recommendedName>
</protein>
<accession>A0A8J3G7Z8</accession>
<evidence type="ECO:0008006" key="4">
    <source>
        <dbReference type="Google" id="ProtNLM"/>
    </source>
</evidence>
<reference evidence="2 3" key="1">
    <citation type="journal article" date="2014" name="Int. J. Syst. Evol. Microbiol.">
        <title>Complete genome sequence of Corynebacterium casei LMG S-19264T (=DSM 44701T), isolated from a smear-ripened cheese.</title>
        <authorList>
            <consortium name="US DOE Joint Genome Institute (JGI-PGF)"/>
            <person name="Walter F."/>
            <person name="Albersmeier A."/>
            <person name="Kalinowski J."/>
            <person name="Ruckert C."/>
        </authorList>
    </citation>
    <scope>NUCLEOTIDE SEQUENCE [LARGE SCALE GENOMIC DNA]</scope>
    <source>
        <strain evidence="2 3">KCTC 12866</strain>
    </source>
</reference>
<dbReference type="EMBL" id="BMXF01000001">
    <property type="protein sequence ID" value="GHB54483.1"/>
    <property type="molecule type" value="Genomic_DNA"/>
</dbReference>
<evidence type="ECO:0000313" key="2">
    <source>
        <dbReference type="EMBL" id="GHB54483.1"/>
    </source>
</evidence>
<name>A0A8J3G7Z8_9BACT</name>
<comment type="caution">
    <text evidence="2">The sequence shown here is derived from an EMBL/GenBank/DDBJ whole genome shotgun (WGS) entry which is preliminary data.</text>
</comment>
<evidence type="ECO:0000313" key="3">
    <source>
        <dbReference type="Proteomes" id="UP000598271"/>
    </source>
</evidence>
<sequence>MKKFLAIATFFTATLLFLHGCVEPFAPPEITSASRFLVVDGSLNTTPGGISQIKLSRTQNIYDKGGPQAEIRAKLTVEGDQGSRFSFIEAEQGVYQLGATAFKATEKYRLRIRTAGNREYLSAYVPVMKTPPIDSLTYSIRGERSGVEIKINTHDDLDKTRFYRWSYTETWEYQMPLYSGFEVLNGEIVFRTENINTCWSNAFPTNIVLGSTIKLSKDIIKDQPIVYVPGSSGKLRSKYSILVRQYALTQDEYEYWNTLAKTTERTGSLFDPQPAQVTGNIQAVDDPGEQVFGYFSAANQQEQRIFLNVNIGPPQSCQYGDTLTKSEVLDDPGGLIMFEYYPEGALNPDYVMGPVECADCRLRGGTTQRPSFWR</sequence>
<gene>
    <name evidence="2" type="ORF">GCM10007390_04390</name>
</gene>
<organism evidence="2 3">
    <name type="scientific">Persicitalea jodogahamensis</name>
    <dbReference type="NCBI Taxonomy" id="402147"/>
    <lineage>
        <taxon>Bacteria</taxon>
        <taxon>Pseudomonadati</taxon>
        <taxon>Bacteroidota</taxon>
        <taxon>Cytophagia</taxon>
        <taxon>Cytophagales</taxon>
        <taxon>Spirosomataceae</taxon>
        <taxon>Persicitalea</taxon>
    </lineage>
</organism>
<evidence type="ECO:0000256" key="1">
    <source>
        <dbReference type="SAM" id="SignalP"/>
    </source>
</evidence>
<keyword evidence="1" id="KW-0732">Signal</keyword>
<dbReference type="AlphaFoldDB" id="A0A8J3G7Z8"/>
<dbReference type="Pfam" id="PF14054">
    <property type="entry name" value="DUF4249"/>
    <property type="match status" value="1"/>
</dbReference>
<dbReference type="RefSeq" id="WP_189562715.1">
    <property type="nucleotide sequence ID" value="NZ_BMXF01000001.1"/>
</dbReference>
<keyword evidence="3" id="KW-1185">Reference proteome</keyword>